<feature type="compositionally biased region" description="Basic and acidic residues" evidence="5">
    <location>
        <begin position="306"/>
        <end position="317"/>
    </location>
</feature>
<comment type="caution">
    <text evidence="8">The sequence shown here is derived from an EMBL/GenBank/DDBJ whole genome shotgun (WGS) entry which is preliminary data.</text>
</comment>
<feature type="compositionally biased region" description="Basic and acidic residues" evidence="5">
    <location>
        <begin position="244"/>
        <end position="254"/>
    </location>
</feature>
<evidence type="ECO:0000256" key="7">
    <source>
        <dbReference type="SAM" id="SignalP"/>
    </source>
</evidence>
<dbReference type="PANTHER" id="PTHR28013">
    <property type="entry name" value="PROTEIN DCV1-RELATED"/>
    <property type="match status" value="1"/>
</dbReference>
<dbReference type="InterPro" id="IPR009571">
    <property type="entry name" value="SUR7/Rim9-like_fungi"/>
</dbReference>
<evidence type="ECO:0000256" key="2">
    <source>
        <dbReference type="ARBA" id="ARBA00022692"/>
    </source>
</evidence>
<reference evidence="8 9" key="1">
    <citation type="submission" date="2024-07" db="EMBL/GenBank/DDBJ databases">
        <title>Section-level genome sequencing and comparative genomics of Aspergillus sections Usti and Cavernicolus.</title>
        <authorList>
            <consortium name="Lawrence Berkeley National Laboratory"/>
            <person name="Nybo J.L."/>
            <person name="Vesth T.C."/>
            <person name="Theobald S."/>
            <person name="Frisvad J.C."/>
            <person name="Larsen T.O."/>
            <person name="Kjaerboelling I."/>
            <person name="Rothschild-Mancinelli K."/>
            <person name="Lyhne E.K."/>
            <person name="Kogle M.E."/>
            <person name="Barry K."/>
            <person name="Clum A."/>
            <person name="Na H."/>
            <person name="Ledsgaard L."/>
            <person name="Lin J."/>
            <person name="Lipzen A."/>
            <person name="Kuo A."/>
            <person name="Riley R."/>
            <person name="Mondo S."/>
            <person name="Labutti K."/>
            <person name="Haridas S."/>
            <person name="Pangalinan J."/>
            <person name="Salamov A.A."/>
            <person name="Simmons B.A."/>
            <person name="Magnuson J.K."/>
            <person name="Chen J."/>
            <person name="Drula E."/>
            <person name="Henrissat B."/>
            <person name="Wiebenga A."/>
            <person name="Lubbers R.J."/>
            <person name="Gomes A.C."/>
            <person name="Macurrencykelacurrency M.R."/>
            <person name="Stajich J."/>
            <person name="Grigoriev I.V."/>
            <person name="Mortensen U.H."/>
            <person name="De Vries R.P."/>
            <person name="Baker S.E."/>
            <person name="Andersen M.R."/>
        </authorList>
    </citation>
    <scope>NUCLEOTIDE SEQUENCE [LARGE SCALE GENOMIC DNA]</scope>
    <source>
        <strain evidence="8 9">CBS 449.75</strain>
    </source>
</reference>
<evidence type="ECO:0000256" key="4">
    <source>
        <dbReference type="ARBA" id="ARBA00023136"/>
    </source>
</evidence>
<feature type="transmembrane region" description="Helical" evidence="6">
    <location>
        <begin position="86"/>
        <end position="109"/>
    </location>
</feature>
<feature type="compositionally biased region" description="Polar residues" evidence="5">
    <location>
        <begin position="484"/>
        <end position="505"/>
    </location>
</feature>
<dbReference type="Proteomes" id="UP001610432">
    <property type="component" value="Unassembled WGS sequence"/>
</dbReference>
<keyword evidence="7" id="KW-0732">Signal</keyword>
<accession>A0ABR4LR45</accession>
<dbReference type="RefSeq" id="XP_070885980.1">
    <property type="nucleotide sequence ID" value="XM_071032999.1"/>
</dbReference>
<feature type="transmembrane region" description="Helical" evidence="6">
    <location>
        <begin position="121"/>
        <end position="147"/>
    </location>
</feature>
<feature type="transmembrane region" description="Helical" evidence="6">
    <location>
        <begin position="153"/>
        <end position="175"/>
    </location>
</feature>
<proteinExistence type="predicted"/>
<feature type="region of interest" description="Disordered" evidence="5">
    <location>
        <begin position="224"/>
        <end position="633"/>
    </location>
</feature>
<organism evidence="8 9">
    <name type="scientific">Aspergillus lucknowensis</name>
    <dbReference type="NCBI Taxonomy" id="176173"/>
    <lineage>
        <taxon>Eukaryota</taxon>
        <taxon>Fungi</taxon>
        <taxon>Dikarya</taxon>
        <taxon>Ascomycota</taxon>
        <taxon>Pezizomycotina</taxon>
        <taxon>Eurotiomycetes</taxon>
        <taxon>Eurotiomycetidae</taxon>
        <taxon>Eurotiales</taxon>
        <taxon>Aspergillaceae</taxon>
        <taxon>Aspergillus</taxon>
        <taxon>Aspergillus subgen. Nidulantes</taxon>
    </lineage>
</organism>
<keyword evidence="4 6" id="KW-0472">Membrane</keyword>
<keyword evidence="9" id="KW-1185">Reference proteome</keyword>
<dbReference type="PANTHER" id="PTHR28013:SF3">
    <property type="entry name" value="PROTEIN DCV1-RELATED"/>
    <property type="match status" value="1"/>
</dbReference>
<evidence type="ECO:0000313" key="8">
    <source>
        <dbReference type="EMBL" id="KAL2867001.1"/>
    </source>
</evidence>
<dbReference type="GeneID" id="98148071"/>
<sequence length="633" mass="68385">MLLKPATPLTLLLLVAFVLLLLSVLSTPIVKNIPLATFDNVEYGVLGYCKAGKCTAIHVGYTTEDIKNTGSSDSDFNLPSDARKSLSSILIVHPIAAFLTLICLCLAAAAHFHAPSHSPRYLLGLLILLLPTLLVSLLAFLVDILLFVPHLSWGGWIVLAATIILVTCGVVTCAMRRTLVSRKARKRRIAENAEMSGENYYNRQNVTAAGMNEPKPIAPEAKEAFVTASQSSDSAPTFATFRTTTRESDDDRTPLNKQSDLSGPDSTYPARIPGDPVPYNAPRDEFGTPLPYSAGSRMRTPGLPDSRLRDQYSDQRRAPRPPGFAPRGRGGYPPRRGYGRGGPYGGVPVGPNARGPPPGRGGPLGPARGGPPGLMARGGYRPPPAAAGYGPGSRHMGEDEYGYRGPSPRQQSPGPVGMAVSAEPGPVGQAIEMMPQQRRESEPQESMPDPRQPHLLSNEGQPEPVSPSSLYSRSPTYVPPRANWAQQGYQSSEPNLTYQRDQSGQPYHIRSHSGSLYYEDEDPTYTSRNESAVNNPQVPSALTPGTSGEQKLKENGVERPSSPAASEVSHFTSISERPINPKWRPPPMPAQAAQQKRDVLLENNPDFDLRAGVGRGGRMPPLSRPNVLRYPVP</sequence>
<feature type="compositionally biased region" description="Polar residues" evidence="5">
    <location>
        <begin position="524"/>
        <end position="549"/>
    </location>
</feature>
<feature type="compositionally biased region" description="Polar residues" evidence="5">
    <location>
        <begin position="255"/>
        <end position="265"/>
    </location>
</feature>
<name>A0ABR4LR45_9EURO</name>
<feature type="compositionally biased region" description="Gly residues" evidence="5">
    <location>
        <begin position="361"/>
        <end position="372"/>
    </location>
</feature>
<feature type="compositionally biased region" description="Polar residues" evidence="5">
    <location>
        <begin position="466"/>
        <end position="475"/>
    </location>
</feature>
<feature type="chain" id="PRO_5046503161" evidence="7">
    <location>
        <begin position="27"/>
        <end position="633"/>
    </location>
</feature>
<gene>
    <name evidence="8" type="ORF">BJX67DRAFT_381330</name>
</gene>
<feature type="compositionally biased region" description="Gly residues" evidence="5">
    <location>
        <begin position="339"/>
        <end position="348"/>
    </location>
</feature>
<feature type="signal peptide" evidence="7">
    <location>
        <begin position="1"/>
        <end position="26"/>
    </location>
</feature>
<evidence type="ECO:0000256" key="1">
    <source>
        <dbReference type="ARBA" id="ARBA00004141"/>
    </source>
</evidence>
<dbReference type="Pfam" id="PF06687">
    <property type="entry name" value="SUR7"/>
    <property type="match status" value="1"/>
</dbReference>
<dbReference type="EMBL" id="JBFXLQ010000021">
    <property type="protein sequence ID" value="KAL2867001.1"/>
    <property type="molecule type" value="Genomic_DNA"/>
</dbReference>
<dbReference type="InterPro" id="IPR051380">
    <property type="entry name" value="pH-response_reg_palI/RIM9"/>
</dbReference>
<evidence type="ECO:0000256" key="3">
    <source>
        <dbReference type="ARBA" id="ARBA00022989"/>
    </source>
</evidence>
<evidence type="ECO:0000256" key="6">
    <source>
        <dbReference type="SAM" id="Phobius"/>
    </source>
</evidence>
<keyword evidence="3 6" id="KW-1133">Transmembrane helix</keyword>
<protein>
    <submittedName>
        <fullName evidence="8">SUR7/PalI family-domain-containing protein</fullName>
    </submittedName>
</protein>
<evidence type="ECO:0000313" key="9">
    <source>
        <dbReference type="Proteomes" id="UP001610432"/>
    </source>
</evidence>
<evidence type="ECO:0000256" key="5">
    <source>
        <dbReference type="SAM" id="MobiDB-lite"/>
    </source>
</evidence>
<keyword evidence="2 6" id="KW-0812">Transmembrane</keyword>
<comment type="subcellular location">
    <subcellularLocation>
        <location evidence="1">Membrane</location>
        <topology evidence="1">Multi-pass membrane protein</topology>
    </subcellularLocation>
</comment>